<evidence type="ECO:0000313" key="1">
    <source>
        <dbReference type="EMBL" id="GBG95672.1"/>
    </source>
</evidence>
<keyword evidence="2" id="KW-1185">Reference proteome</keyword>
<organism evidence="1 2">
    <name type="scientific">Ligilactobacillus salitolerans</name>
    <dbReference type="NCBI Taxonomy" id="1808352"/>
    <lineage>
        <taxon>Bacteria</taxon>
        <taxon>Bacillati</taxon>
        <taxon>Bacillota</taxon>
        <taxon>Bacilli</taxon>
        <taxon>Lactobacillales</taxon>
        <taxon>Lactobacillaceae</taxon>
        <taxon>Ligilactobacillus</taxon>
    </lineage>
</organism>
<accession>A0A401IVX5</accession>
<proteinExistence type="predicted"/>
<sequence>MLVSSSPDFVPNDDRLAVSSADFVPNDDRLAVSSADFVPNDGGLAVSSADFVPNDGPLLLVCLNNNQNTKNFRKISKFADAFLQLIIRNISEKEIKP</sequence>
<dbReference type="Proteomes" id="UP000286848">
    <property type="component" value="Unassembled WGS sequence"/>
</dbReference>
<dbReference type="EMBL" id="BFFP01000046">
    <property type="protein sequence ID" value="GBG95672.1"/>
    <property type="molecule type" value="Genomic_DNA"/>
</dbReference>
<dbReference type="AlphaFoldDB" id="A0A401IVX5"/>
<dbReference type="RefSeq" id="WP_124978168.1">
    <property type="nucleotide sequence ID" value="NZ_BFFP01000046.1"/>
</dbReference>
<evidence type="ECO:0000313" key="2">
    <source>
        <dbReference type="Proteomes" id="UP000286848"/>
    </source>
</evidence>
<protein>
    <submittedName>
        <fullName evidence="1">Uncharacterized protein</fullName>
    </submittedName>
</protein>
<name>A0A401IVX5_9LACO</name>
<gene>
    <name evidence="1" type="ORF">LFYK43_21310</name>
</gene>
<reference evidence="1 2" key="1">
    <citation type="journal article" date="2019" name="Int. J. Syst. Evol. Microbiol.">
        <title>Lactobacillus salitolerans sp. nov., a novel lactic acid bacterium isolated from spent mushroom substrates.</title>
        <authorList>
            <person name="Tohno M."/>
            <person name="Tanizawa Y."/>
            <person name="Kojima Y."/>
            <person name="Sakamoto M."/>
            <person name="Nakamura Y."/>
            <person name="Ohkuma M."/>
            <person name="Kobayashi H."/>
        </authorList>
    </citation>
    <scope>NUCLEOTIDE SEQUENCE [LARGE SCALE GENOMIC DNA]</scope>
    <source>
        <strain evidence="1 2">YK43</strain>
    </source>
</reference>
<comment type="caution">
    <text evidence="1">The sequence shown here is derived from an EMBL/GenBank/DDBJ whole genome shotgun (WGS) entry which is preliminary data.</text>
</comment>